<evidence type="ECO:0000256" key="1">
    <source>
        <dbReference type="SAM" id="Phobius"/>
    </source>
</evidence>
<reference evidence="2" key="1">
    <citation type="journal article" date="2020" name="Stud. Mycol.">
        <title>101 Dothideomycetes genomes: a test case for predicting lifestyles and emergence of pathogens.</title>
        <authorList>
            <person name="Haridas S."/>
            <person name="Albert R."/>
            <person name="Binder M."/>
            <person name="Bloem J."/>
            <person name="Labutti K."/>
            <person name="Salamov A."/>
            <person name="Andreopoulos B."/>
            <person name="Baker S."/>
            <person name="Barry K."/>
            <person name="Bills G."/>
            <person name="Bluhm B."/>
            <person name="Cannon C."/>
            <person name="Castanera R."/>
            <person name="Culley D."/>
            <person name="Daum C."/>
            <person name="Ezra D."/>
            <person name="Gonzalez J."/>
            <person name="Henrissat B."/>
            <person name="Kuo A."/>
            <person name="Liang C."/>
            <person name="Lipzen A."/>
            <person name="Lutzoni F."/>
            <person name="Magnuson J."/>
            <person name="Mondo S."/>
            <person name="Nolan M."/>
            <person name="Ohm R."/>
            <person name="Pangilinan J."/>
            <person name="Park H.-J."/>
            <person name="Ramirez L."/>
            <person name="Alfaro M."/>
            <person name="Sun H."/>
            <person name="Tritt A."/>
            <person name="Yoshinaga Y."/>
            <person name="Zwiers L.-H."/>
            <person name="Turgeon B."/>
            <person name="Goodwin S."/>
            <person name="Spatafora J."/>
            <person name="Crous P."/>
            <person name="Grigoriev I."/>
        </authorList>
    </citation>
    <scope>NUCLEOTIDE SEQUENCE</scope>
    <source>
        <strain evidence="2">CBS 107.79</strain>
    </source>
</reference>
<evidence type="ECO:0000313" key="3">
    <source>
        <dbReference type="Proteomes" id="UP000800036"/>
    </source>
</evidence>
<keyword evidence="3" id="KW-1185">Reference proteome</keyword>
<sequence>MRHAPFRIIDPAYEIYVPHVIQAKLELFAHTRSLLLSVSHLLFHGLHRFGEMVYAVLVTLESLQCAVRLGHRSLGLVFFFEHFLRYTSMSSVALALAAKRSRDCIYFNRTVGRYLSDGACLACFFVWDGYRRVTHHCCGVRLLVFLGIDLFISFHLYISVLFHFHLHILVYT</sequence>
<protein>
    <submittedName>
        <fullName evidence="2">Uncharacterized protein</fullName>
    </submittedName>
</protein>
<gene>
    <name evidence="2" type="ORF">BU23DRAFT_35025</name>
</gene>
<name>A0A6A5UKD7_9PLEO</name>
<dbReference type="Proteomes" id="UP000800036">
    <property type="component" value="Unassembled WGS sequence"/>
</dbReference>
<dbReference type="EMBL" id="ML976768">
    <property type="protein sequence ID" value="KAF1965134.1"/>
    <property type="molecule type" value="Genomic_DNA"/>
</dbReference>
<organism evidence="2 3">
    <name type="scientific">Bimuria novae-zelandiae CBS 107.79</name>
    <dbReference type="NCBI Taxonomy" id="1447943"/>
    <lineage>
        <taxon>Eukaryota</taxon>
        <taxon>Fungi</taxon>
        <taxon>Dikarya</taxon>
        <taxon>Ascomycota</taxon>
        <taxon>Pezizomycotina</taxon>
        <taxon>Dothideomycetes</taxon>
        <taxon>Pleosporomycetidae</taxon>
        <taxon>Pleosporales</taxon>
        <taxon>Massarineae</taxon>
        <taxon>Didymosphaeriaceae</taxon>
        <taxon>Bimuria</taxon>
    </lineage>
</organism>
<accession>A0A6A5UKD7</accession>
<feature type="transmembrane region" description="Helical" evidence="1">
    <location>
        <begin position="142"/>
        <end position="166"/>
    </location>
</feature>
<dbReference type="AlphaFoldDB" id="A0A6A5UKD7"/>
<keyword evidence="1" id="KW-1133">Transmembrane helix</keyword>
<proteinExistence type="predicted"/>
<keyword evidence="1" id="KW-0472">Membrane</keyword>
<evidence type="ECO:0000313" key="2">
    <source>
        <dbReference type="EMBL" id="KAF1965134.1"/>
    </source>
</evidence>
<keyword evidence="1" id="KW-0812">Transmembrane</keyword>